<dbReference type="Gene3D" id="3.20.20.450">
    <property type="entry name" value="EAL domain"/>
    <property type="match status" value="1"/>
</dbReference>
<sequence>MNEEARLDALHQLNLLDTDPSEAFDRVTRMAAQLFDLPIAAVSLTDRDRQWFKSRVGVSHSSIPRHKAPCAQVAESSSLLVIPDLLADPCYRDSPLAQSGVRFYAGAPLITSDGYALGAMCVLGTEPRQASSSEFASLADLGAMVMAQIELQHAFGRVDPLSRMPNRIQFIEDLEDLARDQPERDLRLSTLVDLASPEQLSDVVRVMGASYLDELIAEAARLIRSAIGVERKAYHVGATQFAFLAPPGFSAIGYSALLAKRLKSLRKLSNSRFMASAVIGVAPFMLGWSHPRDVLRMAHSAAQDARRLENKVGIYSSTQDAAHQRRFTLINDFAEALRSTDQLRLVYQPRVDLSSGACVGAEALLRWKHPKLGEISPGEFVPVIEQTSMTKAATTWVIDAALKQILTWREAGLDLQVSVNVSAANLQEPDFADRVLDALARHSLTASCIELEVTETGVMADAVQALAVLEALAGAGIRLAIDDFGTGYSSLSYLQRLPAHVVKIDQSFVRDLATNERQRALILAMTSLSHDLGYRVVAEGVETKDVLALVEVAGCDEAQGYLFARPMTPQDFLAWCRESEFAPSSLKAPPLSEPSILDSF</sequence>
<dbReference type="SMART" id="SM00267">
    <property type="entry name" value="GGDEF"/>
    <property type="match status" value="1"/>
</dbReference>
<name>A0ABV6IVN9_9PROT</name>
<dbReference type="InterPro" id="IPR029016">
    <property type="entry name" value="GAF-like_dom_sf"/>
</dbReference>
<dbReference type="PANTHER" id="PTHR33121">
    <property type="entry name" value="CYCLIC DI-GMP PHOSPHODIESTERASE PDEF"/>
    <property type="match status" value="1"/>
</dbReference>
<dbReference type="InterPro" id="IPR043128">
    <property type="entry name" value="Rev_trsase/Diguanyl_cyclase"/>
</dbReference>
<evidence type="ECO:0000259" key="1">
    <source>
        <dbReference type="PROSITE" id="PS50883"/>
    </source>
</evidence>
<feature type="domain" description="EAL" evidence="1">
    <location>
        <begin position="326"/>
        <end position="580"/>
    </location>
</feature>
<dbReference type="Proteomes" id="UP001589789">
    <property type="component" value="Unassembled WGS sequence"/>
</dbReference>
<dbReference type="CDD" id="cd01948">
    <property type="entry name" value="EAL"/>
    <property type="match status" value="1"/>
</dbReference>
<dbReference type="SMART" id="SM00065">
    <property type="entry name" value="GAF"/>
    <property type="match status" value="1"/>
</dbReference>
<dbReference type="SUPFAM" id="SSF141868">
    <property type="entry name" value="EAL domain-like"/>
    <property type="match status" value="1"/>
</dbReference>
<keyword evidence="3" id="KW-1185">Reference proteome</keyword>
<organism evidence="2 3">
    <name type="scientific">Muricoccus vinaceus</name>
    <dbReference type="NCBI Taxonomy" id="424704"/>
    <lineage>
        <taxon>Bacteria</taxon>
        <taxon>Pseudomonadati</taxon>
        <taxon>Pseudomonadota</taxon>
        <taxon>Alphaproteobacteria</taxon>
        <taxon>Acetobacterales</taxon>
        <taxon>Roseomonadaceae</taxon>
        <taxon>Muricoccus</taxon>
    </lineage>
</organism>
<dbReference type="EMBL" id="JBHLVZ010000036">
    <property type="protein sequence ID" value="MFC0386668.1"/>
    <property type="molecule type" value="Genomic_DNA"/>
</dbReference>
<evidence type="ECO:0000313" key="2">
    <source>
        <dbReference type="EMBL" id="MFC0386668.1"/>
    </source>
</evidence>
<dbReference type="SUPFAM" id="SSF55781">
    <property type="entry name" value="GAF domain-like"/>
    <property type="match status" value="1"/>
</dbReference>
<dbReference type="InterPro" id="IPR035919">
    <property type="entry name" value="EAL_sf"/>
</dbReference>
<protein>
    <submittedName>
        <fullName evidence="2">EAL domain-containing protein</fullName>
    </submittedName>
</protein>
<dbReference type="InterPro" id="IPR003018">
    <property type="entry name" value="GAF"/>
</dbReference>
<dbReference type="PROSITE" id="PS50883">
    <property type="entry name" value="EAL"/>
    <property type="match status" value="1"/>
</dbReference>
<dbReference type="Gene3D" id="3.30.450.40">
    <property type="match status" value="1"/>
</dbReference>
<dbReference type="InterPro" id="IPR001633">
    <property type="entry name" value="EAL_dom"/>
</dbReference>
<proteinExistence type="predicted"/>
<gene>
    <name evidence="2" type="ORF">ACFFIC_14085</name>
</gene>
<dbReference type="Pfam" id="PF00990">
    <property type="entry name" value="GGDEF"/>
    <property type="match status" value="1"/>
</dbReference>
<dbReference type="SMART" id="SM00052">
    <property type="entry name" value="EAL"/>
    <property type="match status" value="1"/>
</dbReference>
<dbReference type="InterPro" id="IPR050706">
    <property type="entry name" value="Cyclic-di-GMP_PDE-like"/>
</dbReference>
<dbReference type="Gene3D" id="3.30.70.270">
    <property type="match status" value="1"/>
</dbReference>
<evidence type="ECO:0000313" key="3">
    <source>
        <dbReference type="Proteomes" id="UP001589789"/>
    </source>
</evidence>
<comment type="caution">
    <text evidence="2">The sequence shown here is derived from an EMBL/GenBank/DDBJ whole genome shotgun (WGS) entry which is preliminary data.</text>
</comment>
<dbReference type="InterPro" id="IPR029787">
    <property type="entry name" value="Nucleotide_cyclase"/>
</dbReference>
<dbReference type="SUPFAM" id="SSF55073">
    <property type="entry name" value="Nucleotide cyclase"/>
    <property type="match status" value="1"/>
</dbReference>
<dbReference type="Pfam" id="PF00563">
    <property type="entry name" value="EAL"/>
    <property type="match status" value="1"/>
</dbReference>
<dbReference type="PANTHER" id="PTHR33121:SF19">
    <property type="entry name" value="CYCLIC DI-GMP PHOSPHODIESTERASE PA2567"/>
    <property type="match status" value="1"/>
</dbReference>
<dbReference type="RefSeq" id="WP_377051356.1">
    <property type="nucleotide sequence ID" value="NZ_JBHLVZ010000036.1"/>
</dbReference>
<dbReference type="Pfam" id="PF01590">
    <property type="entry name" value="GAF"/>
    <property type="match status" value="1"/>
</dbReference>
<reference evidence="2 3" key="1">
    <citation type="submission" date="2024-09" db="EMBL/GenBank/DDBJ databases">
        <authorList>
            <person name="Sun Q."/>
            <person name="Mori K."/>
        </authorList>
    </citation>
    <scope>NUCLEOTIDE SEQUENCE [LARGE SCALE GENOMIC DNA]</scope>
    <source>
        <strain evidence="2 3">CCM 7468</strain>
    </source>
</reference>
<dbReference type="InterPro" id="IPR000160">
    <property type="entry name" value="GGDEF_dom"/>
</dbReference>
<accession>A0ABV6IVN9</accession>